<proteinExistence type="predicted"/>
<dbReference type="Proteomes" id="UP000309340">
    <property type="component" value="Unassembled WGS sequence"/>
</dbReference>
<dbReference type="AlphaFoldDB" id="A0A4U0XH46"/>
<sequence length="139" mass="15667">MTIQPLPVTENYVADLDAVIHHRQNENGRTMFLVIPAGAKVKHATWKGADQIPHTLLETYRDDQLRLGEIEKQADNGVSFDFGIFARASRFKGASEKEPCFGKVKKQADRSVCVDLGFFRQVLWLRDKGEQEGPPSPRS</sequence>
<dbReference type="EMBL" id="NAJQ01000190">
    <property type="protein sequence ID" value="TKA75551.1"/>
    <property type="molecule type" value="Genomic_DNA"/>
</dbReference>
<organism evidence="1 2">
    <name type="scientific">Friedmanniomyces simplex</name>
    <dbReference type="NCBI Taxonomy" id="329884"/>
    <lineage>
        <taxon>Eukaryota</taxon>
        <taxon>Fungi</taxon>
        <taxon>Dikarya</taxon>
        <taxon>Ascomycota</taxon>
        <taxon>Pezizomycotina</taxon>
        <taxon>Dothideomycetes</taxon>
        <taxon>Dothideomycetidae</taxon>
        <taxon>Mycosphaerellales</taxon>
        <taxon>Teratosphaeriaceae</taxon>
        <taxon>Friedmanniomyces</taxon>
    </lineage>
</organism>
<keyword evidence="2" id="KW-1185">Reference proteome</keyword>
<protein>
    <submittedName>
        <fullName evidence="1">Uncharacterized protein</fullName>
    </submittedName>
</protein>
<name>A0A4U0XH46_9PEZI</name>
<accession>A0A4U0XH46</accession>
<evidence type="ECO:0000313" key="2">
    <source>
        <dbReference type="Proteomes" id="UP000309340"/>
    </source>
</evidence>
<gene>
    <name evidence="1" type="ORF">B0A55_03533</name>
</gene>
<reference evidence="1 2" key="1">
    <citation type="submission" date="2017-03" db="EMBL/GenBank/DDBJ databases">
        <title>Genomes of endolithic fungi from Antarctica.</title>
        <authorList>
            <person name="Coleine C."/>
            <person name="Masonjones S."/>
            <person name="Stajich J.E."/>
        </authorList>
    </citation>
    <scope>NUCLEOTIDE SEQUENCE [LARGE SCALE GENOMIC DNA]</scope>
    <source>
        <strain evidence="1 2">CCFEE 5184</strain>
    </source>
</reference>
<comment type="caution">
    <text evidence="1">The sequence shown here is derived from an EMBL/GenBank/DDBJ whole genome shotgun (WGS) entry which is preliminary data.</text>
</comment>
<evidence type="ECO:0000313" key="1">
    <source>
        <dbReference type="EMBL" id="TKA75551.1"/>
    </source>
</evidence>